<name>A0A0P1AKT2_PLAHL</name>
<protein>
    <submittedName>
        <fullName evidence="1">Uncharacterized protein</fullName>
    </submittedName>
</protein>
<sequence length="63" mass="6917">MRELLCELEAPTTSRAQHLVNRSIPLQQQELFVPITLSGNTFKLIHAALAGNAAISCSWVAQQ</sequence>
<accession>A0A0P1AKT2</accession>
<keyword evidence="2" id="KW-1185">Reference proteome</keyword>
<dbReference type="Proteomes" id="UP000054928">
    <property type="component" value="Unassembled WGS sequence"/>
</dbReference>
<dbReference type="RefSeq" id="XP_024577896.1">
    <property type="nucleotide sequence ID" value="XM_024727306.1"/>
</dbReference>
<organism evidence="1 2">
    <name type="scientific">Plasmopara halstedii</name>
    <name type="common">Downy mildew of sunflower</name>
    <dbReference type="NCBI Taxonomy" id="4781"/>
    <lineage>
        <taxon>Eukaryota</taxon>
        <taxon>Sar</taxon>
        <taxon>Stramenopiles</taxon>
        <taxon>Oomycota</taxon>
        <taxon>Peronosporomycetes</taxon>
        <taxon>Peronosporales</taxon>
        <taxon>Peronosporaceae</taxon>
        <taxon>Plasmopara</taxon>
    </lineage>
</organism>
<dbReference type="AlphaFoldDB" id="A0A0P1AKT2"/>
<evidence type="ECO:0000313" key="1">
    <source>
        <dbReference type="EMBL" id="CEG41527.1"/>
    </source>
</evidence>
<dbReference type="GeneID" id="36406923"/>
<dbReference type="EMBL" id="CCYD01000553">
    <property type="protein sequence ID" value="CEG41527.1"/>
    <property type="molecule type" value="Genomic_DNA"/>
</dbReference>
<reference evidence="2" key="1">
    <citation type="submission" date="2014-09" db="EMBL/GenBank/DDBJ databases">
        <authorList>
            <person name="Sharma Rahul"/>
            <person name="Thines Marco"/>
        </authorList>
    </citation>
    <scope>NUCLEOTIDE SEQUENCE [LARGE SCALE GENOMIC DNA]</scope>
</reference>
<evidence type="ECO:0000313" key="2">
    <source>
        <dbReference type="Proteomes" id="UP000054928"/>
    </source>
</evidence>
<proteinExistence type="predicted"/>